<evidence type="ECO:0000256" key="1">
    <source>
        <dbReference type="ARBA" id="ARBA00009570"/>
    </source>
</evidence>
<dbReference type="Gene3D" id="3.10.450.50">
    <property type="match status" value="1"/>
</dbReference>
<comment type="similarity">
    <text evidence="1">Belongs to the bacterial ring-hydroxylating dioxygenase beta subunit family.</text>
</comment>
<dbReference type="EMBL" id="NCEQ01000005">
    <property type="protein sequence ID" value="OYX57641.1"/>
    <property type="molecule type" value="Genomic_DNA"/>
</dbReference>
<organism evidence="3 4">
    <name type="scientific">Brevundimonas subvibrioides</name>
    <dbReference type="NCBI Taxonomy" id="74313"/>
    <lineage>
        <taxon>Bacteria</taxon>
        <taxon>Pseudomonadati</taxon>
        <taxon>Pseudomonadota</taxon>
        <taxon>Alphaproteobacteria</taxon>
        <taxon>Caulobacterales</taxon>
        <taxon>Caulobacteraceae</taxon>
        <taxon>Brevundimonas</taxon>
    </lineage>
</organism>
<dbReference type="GO" id="GO:0051213">
    <property type="term" value="F:dioxygenase activity"/>
    <property type="evidence" value="ECO:0007669"/>
    <property type="project" value="UniProtKB-KW"/>
</dbReference>
<evidence type="ECO:0000313" key="3">
    <source>
        <dbReference type="EMBL" id="OYX57641.1"/>
    </source>
</evidence>
<protein>
    <submittedName>
        <fullName evidence="3">Aromatic-ring-hydroxylating dioxygenase subunit beta</fullName>
    </submittedName>
</protein>
<dbReference type="CDD" id="cd00667">
    <property type="entry name" value="ring_hydroxylating_dioxygenases_beta"/>
    <property type="match status" value="1"/>
</dbReference>
<reference evidence="3 4" key="1">
    <citation type="submission" date="2017-03" db="EMBL/GenBank/DDBJ databases">
        <title>Lifting the veil on microbial sulfur biogeochemistry in mining wastewaters.</title>
        <authorList>
            <person name="Kantor R.S."/>
            <person name="Colenbrander Nelson T."/>
            <person name="Marshall S."/>
            <person name="Bennett D."/>
            <person name="Apte S."/>
            <person name="Camacho D."/>
            <person name="Thomas B.C."/>
            <person name="Warren L.A."/>
            <person name="Banfield J.F."/>
        </authorList>
    </citation>
    <scope>NUCLEOTIDE SEQUENCE [LARGE SCALE GENOMIC DNA]</scope>
    <source>
        <strain evidence="3">32-68-21</strain>
    </source>
</reference>
<dbReference type="InterPro" id="IPR032710">
    <property type="entry name" value="NTF2-like_dom_sf"/>
</dbReference>
<comment type="caution">
    <text evidence="3">The sequence shown here is derived from an EMBL/GenBank/DDBJ whole genome shotgun (WGS) entry which is preliminary data.</text>
</comment>
<dbReference type="Pfam" id="PF00866">
    <property type="entry name" value="Ring_hydroxyl_B"/>
    <property type="match status" value="1"/>
</dbReference>
<keyword evidence="2" id="KW-0560">Oxidoreductase</keyword>
<dbReference type="AlphaFoldDB" id="A0A258HKY8"/>
<dbReference type="InterPro" id="IPR000391">
    <property type="entry name" value="Rng_hydr_dOase-bsu"/>
</dbReference>
<evidence type="ECO:0000256" key="2">
    <source>
        <dbReference type="ARBA" id="ARBA00023002"/>
    </source>
</evidence>
<dbReference type="NCBIfam" id="NF007479">
    <property type="entry name" value="PRK10069.1"/>
    <property type="match status" value="1"/>
</dbReference>
<proteinExistence type="inferred from homology"/>
<dbReference type="Proteomes" id="UP000216147">
    <property type="component" value="Unassembled WGS sequence"/>
</dbReference>
<name>A0A258HKY8_9CAUL</name>
<accession>A0A258HKY8</accession>
<dbReference type="SUPFAM" id="SSF54427">
    <property type="entry name" value="NTF2-like"/>
    <property type="match status" value="1"/>
</dbReference>
<evidence type="ECO:0000313" key="4">
    <source>
        <dbReference type="Proteomes" id="UP000216147"/>
    </source>
</evidence>
<gene>
    <name evidence="3" type="ORF">B7Y86_05775</name>
</gene>
<keyword evidence="3" id="KW-0223">Dioxygenase</keyword>
<dbReference type="GO" id="GO:0019380">
    <property type="term" value="P:3-phenylpropionate catabolic process"/>
    <property type="evidence" value="ECO:0007669"/>
    <property type="project" value="TreeGrafter"/>
</dbReference>
<dbReference type="PANTHER" id="PTHR41534:SF2">
    <property type="entry name" value="3-PHENYLPROPIONATE_CINNAMIC ACID DIOXYGENASE SUBUNIT BETA"/>
    <property type="match status" value="1"/>
</dbReference>
<dbReference type="PANTHER" id="PTHR41534">
    <property type="entry name" value="BLR3401 PROTEIN"/>
    <property type="match status" value="1"/>
</dbReference>
<sequence length="193" mass="22426">MTMNAVIPTDVSVAEEAPFRPNRVPVGSPDYNQIAEFLYEEAWLLDEIRLKDWVARLDIDLRYTCPVRQTRSLAQHSQSIVRTVMHFDETYASIRGRVGRITDTKSAWAEDPPSRTRRLVTNILVESTEDPDEFEVKSYLLCSRSRFEETTLLMLSCVRHDLLRRYDNSFKLARREIIVDQTVLGFPNLAIFL</sequence>